<feature type="region of interest" description="Disordered" evidence="1">
    <location>
        <begin position="50"/>
        <end position="74"/>
    </location>
</feature>
<accession>A0A919VZ56</accession>
<dbReference type="Proteomes" id="UP000680865">
    <property type="component" value="Unassembled WGS sequence"/>
</dbReference>
<evidence type="ECO:0000313" key="3">
    <source>
        <dbReference type="Proteomes" id="UP000680865"/>
    </source>
</evidence>
<gene>
    <name evidence="2" type="ORF">Aco04nite_91420</name>
</gene>
<proteinExistence type="predicted"/>
<evidence type="ECO:0000313" key="2">
    <source>
        <dbReference type="EMBL" id="GIM84445.1"/>
    </source>
</evidence>
<keyword evidence="3" id="KW-1185">Reference proteome</keyword>
<sequence length="74" mass="7806">MTVCWSWAKVRQGPDRDVQVSRHCGRVEVGHQLQGDVERLVGAGAVDRCRAAPRSGDPDPAGEAGTSAYADDAG</sequence>
<dbReference type="EMBL" id="BOQP01000067">
    <property type="protein sequence ID" value="GIM84445.1"/>
    <property type="molecule type" value="Genomic_DNA"/>
</dbReference>
<protein>
    <submittedName>
        <fullName evidence="2">Uncharacterized protein</fullName>
    </submittedName>
</protein>
<comment type="caution">
    <text evidence="2">The sequence shown here is derived from an EMBL/GenBank/DDBJ whole genome shotgun (WGS) entry which is preliminary data.</text>
</comment>
<reference evidence="2" key="1">
    <citation type="submission" date="2021-03" db="EMBL/GenBank/DDBJ databases">
        <title>Whole genome shotgun sequence of Actinoplanes consettensis NBRC 14913.</title>
        <authorList>
            <person name="Komaki H."/>
            <person name="Tamura T."/>
        </authorList>
    </citation>
    <scope>NUCLEOTIDE SEQUENCE</scope>
    <source>
        <strain evidence="2">NBRC 14913</strain>
    </source>
</reference>
<name>A0A919VZ56_9ACTN</name>
<evidence type="ECO:0000256" key="1">
    <source>
        <dbReference type="SAM" id="MobiDB-lite"/>
    </source>
</evidence>
<organism evidence="2 3">
    <name type="scientific">Winogradskya consettensis</name>
    <dbReference type="NCBI Taxonomy" id="113560"/>
    <lineage>
        <taxon>Bacteria</taxon>
        <taxon>Bacillati</taxon>
        <taxon>Actinomycetota</taxon>
        <taxon>Actinomycetes</taxon>
        <taxon>Micromonosporales</taxon>
        <taxon>Micromonosporaceae</taxon>
        <taxon>Winogradskya</taxon>
    </lineage>
</organism>
<dbReference type="AlphaFoldDB" id="A0A919VZ56"/>